<dbReference type="Proteomes" id="UP001597187">
    <property type="component" value="Unassembled WGS sequence"/>
</dbReference>
<comment type="caution">
    <text evidence="3">The sequence shown here is derived from an EMBL/GenBank/DDBJ whole genome shotgun (WGS) entry which is preliminary data.</text>
</comment>
<dbReference type="RefSeq" id="WP_250874146.1">
    <property type="nucleotide sequence ID" value="NZ_JALXFV010000006.1"/>
</dbReference>
<sequence>MSVQPSDSPPTPECVRGSTVSLSPFSPSKQFPTTLQPSQQRLFDRIIAEDGVELETFGRPPIQDGQFVSHEATIYRIEVDQLGTEMVSGRTAALSWEKGQSAPSDETVTEYSTLPDADQNALDLLVHGPEYSRDGLPTTGMSVSNAPAPYPDGTADSALVGVGTTWVEWDNRVYEVTITDEEELLAHRTYDYSATQVAASEAEFRAFVADRFLVSLDDLSNEEQSVLETAIEAGEDGHYQDCNEPSPGYKQLRKRMEGYPGIPSPRSGWYVAYEGERYLLNISGWVY</sequence>
<feature type="region of interest" description="Disordered" evidence="1">
    <location>
        <begin position="1"/>
        <end position="34"/>
    </location>
</feature>
<evidence type="ECO:0000259" key="2">
    <source>
        <dbReference type="Pfam" id="PF25934"/>
    </source>
</evidence>
<dbReference type="InterPro" id="IPR058285">
    <property type="entry name" value="DUF7979"/>
</dbReference>
<organism evidence="3 4">
    <name type="scientific">Halomarina rubra</name>
    <dbReference type="NCBI Taxonomy" id="2071873"/>
    <lineage>
        <taxon>Archaea</taxon>
        <taxon>Methanobacteriati</taxon>
        <taxon>Methanobacteriota</taxon>
        <taxon>Stenosarchaea group</taxon>
        <taxon>Halobacteria</taxon>
        <taxon>Halobacteriales</taxon>
        <taxon>Natronomonadaceae</taxon>
        <taxon>Halomarina</taxon>
    </lineage>
</organism>
<gene>
    <name evidence="3" type="ORF">ACFSBT_12900</name>
</gene>
<protein>
    <recommendedName>
        <fullName evidence="2">DUF7979 domain-containing protein</fullName>
    </recommendedName>
</protein>
<evidence type="ECO:0000256" key="1">
    <source>
        <dbReference type="SAM" id="MobiDB-lite"/>
    </source>
</evidence>
<evidence type="ECO:0000313" key="3">
    <source>
        <dbReference type="EMBL" id="MFD1514175.1"/>
    </source>
</evidence>
<evidence type="ECO:0000313" key="4">
    <source>
        <dbReference type="Proteomes" id="UP001597187"/>
    </source>
</evidence>
<feature type="domain" description="DUF7979" evidence="2">
    <location>
        <begin position="190"/>
        <end position="280"/>
    </location>
</feature>
<feature type="compositionally biased region" description="Polar residues" evidence="1">
    <location>
        <begin position="18"/>
        <end position="34"/>
    </location>
</feature>
<accession>A0ABD6AXE5</accession>
<name>A0ABD6AXE5_9EURY</name>
<reference evidence="3 4" key="1">
    <citation type="journal article" date="2019" name="Int. J. Syst. Evol. Microbiol.">
        <title>The Global Catalogue of Microorganisms (GCM) 10K type strain sequencing project: providing services to taxonomists for standard genome sequencing and annotation.</title>
        <authorList>
            <consortium name="The Broad Institute Genomics Platform"/>
            <consortium name="The Broad Institute Genome Sequencing Center for Infectious Disease"/>
            <person name="Wu L."/>
            <person name="Ma J."/>
        </authorList>
    </citation>
    <scope>NUCLEOTIDE SEQUENCE [LARGE SCALE GENOMIC DNA]</scope>
    <source>
        <strain evidence="3 4">CGMCC 1.12563</strain>
    </source>
</reference>
<dbReference type="EMBL" id="JBHUDC010000006">
    <property type="protein sequence ID" value="MFD1514175.1"/>
    <property type="molecule type" value="Genomic_DNA"/>
</dbReference>
<keyword evidence="4" id="KW-1185">Reference proteome</keyword>
<dbReference type="AlphaFoldDB" id="A0ABD6AXE5"/>
<dbReference type="Pfam" id="PF25934">
    <property type="entry name" value="DUF7979"/>
    <property type="match status" value="1"/>
</dbReference>
<proteinExistence type="predicted"/>